<feature type="non-terminal residue" evidence="3">
    <location>
        <position position="58"/>
    </location>
</feature>
<dbReference type="PANTHER" id="PTHR45641">
    <property type="entry name" value="TETRATRICOPEPTIDE REPEAT PROTEIN (AFU_ORTHOLOGUE AFUA_6G03870)"/>
    <property type="match status" value="1"/>
</dbReference>
<reference evidence="3" key="1">
    <citation type="submission" date="2021-02" db="EMBL/GenBank/DDBJ databases">
        <authorList>
            <person name="Nowell W R."/>
        </authorList>
    </citation>
    <scope>NUCLEOTIDE SEQUENCE</scope>
</reference>
<dbReference type="InterPro" id="IPR011990">
    <property type="entry name" value="TPR-like_helical_dom_sf"/>
</dbReference>
<evidence type="ECO:0000256" key="1">
    <source>
        <dbReference type="ARBA" id="ARBA00022737"/>
    </source>
</evidence>
<protein>
    <submittedName>
        <fullName evidence="3">Uncharacterized protein</fullName>
    </submittedName>
</protein>
<evidence type="ECO:0000313" key="3">
    <source>
        <dbReference type="EMBL" id="CAF4620737.1"/>
    </source>
</evidence>
<organism evidence="3 4">
    <name type="scientific">Rotaria socialis</name>
    <dbReference type="NCBI Taxonomy" id="392032"/>
    <lineage>
        <taxon>Eukaryota</taxon>
        <taxon>Metazoa</taxon>
        <taxon>Spiralia</taxon>
        <taxon>Gnathifera</taxon>
        <taxon>Rotifera</taxon>
        <taxon>Eurotatoria</taxon>
        <taxon>Bdelloidea</taxon>
        <taxon>Philodinida</taxon>
        <taxon>Philodinidae</taxon>
        <taxon>Rotaria</taxon>
    </lineage>
</organism>
<accession>A0A821DFH9</accession>
<dbReference type="EMBL" id="CAJOBO010015119">
    <property type="protein sequence ID" value="CAF4620737.1"/>
    <property type="molecule type" value="Genomic_DNA"/>
</dbReference>
<keyword evidence="1" id="KW-0677">Repeat</keyword>
<name>A0A821DFH9_9BILA</name>
<dbReference type="Pfam" id="PF13424">
    <property type="entry name" value="TPR_12"/>
    <property type="match status" value="1"/>
</dbReference>
<dbReference type="Gene3D" id="1.25.40.10">
    <property type="entry name" value="Tetratricopeptide repeat domain"/>
    <property type="match status" value="1"/>
</dbReference>
<dbReference type="AlphaFoldDB" id="A0A821DFH9"/>
<proteinExistence type="predicted"/>
<dbReference type="Proteomes" id="UP000663851">
    <property type="component" value="Unassembled WGS sequence"/>
</dbReference>
<evidence type="ECO:0000256" key="2">
    <source>
        <dbReference type="ARBA" id="ARBA00022803"/>
    </source>
</evidence>
<evidence type="ECO:0000313" key="4">
    <source>
        <dbReference type="Proteomes" id="UP000663851"/>
    </source>
</evidence>
<dbReference type="PROSITE" id="PS50293">
    <property type="entry name" value="TPR_REGION"/>
    <property type="match status" value="1"/>
</dbReference>
<dbReference type="SUPFAM" id="SSF48452">
    <property type="entry name" value="TPR-like"/>
    <property type="match status" value="1"/>
</dbReference>
<comment type="caution">
    <text evidence="3">The sequence shown here is derived from an EMBL/GenBank/DDBJ whole genome shotgun (WGS) entry which is preliminary data.</text>
</comment>
<dbReference type="PANTHER" id="PTHR45641:SF19">
    <property type="entry name" value="NEPHROCYSTIN-3"/>
    <property type="match status" value="1"/>
</dbReference>
<keyword evidence="2" id="KW-0802">TPR repeat</keyword>
<sequence>MREYSKALEHYEKSLKLLDISLPANHPSFATSYNNIGEVYSSMREHAKALEFYKKANK</sequence>
<gene>
    <name evidence="3" type="ORF">HFQ381_LOCUS34359</name>
</gene>